<feature type="compositionally biased region" description="Basic and acidic residues" evidence="2">
    <location>
        <begin position="1360"/>
        <end position="1370"/>
    </location>
</feature>
<dbReference type="InterPro" id="IPR036179">
    <property type="entry name" value="Ig-like_dom_sf"/>
</dbReference>
<dbReference type="InterPro" id="IPR003598">
    <property type="entry name" value="Ig_sub2"/>
</dbReference>
<feature type="compositionally biased region" description="Polar residues" evidence="2">
    <location>
        <begin position="2918"/>
        <end position="2928"/>
    </location>
</feature>
<dbReference type="Pfam" id="PF13927">
    <property type="entry name" value="Ig_3"/>
    <property type="match status" value="1"/>
</dbReference>
<dbReference type="InterPro" id="IPR013783">
    <property type="entry name" value="Ig-like_fold"/>
</dbReference>
<feature type="compositionally biased region" description="Acidic residues" evidence="2">
    <location>
        <begin position="957"/>
        <end position="967"/>
    </location>
</feature>
<protein>
    <recommendedName>
        <fullName evidence="3">Ig-like domain-containing protein</fullName>
    </recommendedName>
</protein>
<dbReference type="Proteomes" id="UP001642540">
    <property type="component" value="Unassembled WGS sequence"/>
</dbReference>
<comment type="caution">
    <text evidence="4">The sequence shown here is derived from an EMBL/GenBank/DDBJ whole genome shotgun (WGS) entry which is preliminary data.</text>
</comment>
<dbReference type="Pfam" id="PF07679">
    <property type="entry name" value="I-set"/>
    <property type="match status" value="9"/>
</dbReference>
<feature type="domain" description="Ig-like" evidence="3">
    <location>
        <begin position="326"/>
        <end position="401"/>
    </location>
</feature>
<feature type="compositionally biased region" description="Basic and acidic residues" evidence="2">
    <location>
        <begin position="981"/>
        <end position="1001"/>
    </location>
</feature>
<evidence type="ECO:0000256" key="1">
    <source>
        <dbReference type="ARBA" id="ARBA00022737"/>
    </source>
</evidence>
<feature type="compositionally biased region" description="Low complexity" evidence="2">
    <location>
        <begin position="2963"/>
        <end position="2973"/>
    </location>
</feature>
<feature type="region of interest" description="Disordered" evidence="2">
    <location>
        <begin position="3759"/>
        <end position="3782"/>
    </location>
</feature>
<accession>A0ABP1PRH7</accession>
<feature type="domain" description="Ig-like" evidence="3">
    <location>
        <begin position="3399"/>
        <end position="3492"/>
    </location>
</feature>
<dbReference type="Gene3D" id="2.60.40.10">
    <property type="entry name" value="Immunoglobulins"/>
    <property type="match status" value="10"/>
</dbReference>
<feature type="compositionally biased region" description="Polar residues" evidence="2">
    <location>
        <begin position="81"/>
        <end position="91"/>
    </location>
</feature>
<feature type="compositionally biased region" description="Basic and acidic residues" evidence="2">
    <location>
        <begin position="1513"/>
        <end position="1540"/>
    </location>
</feature>
<feature type="domain" description="Ig-like" evidence="3">
    <location>
        <begin position="219"/>
        <end position="316"/>
    </location>
</feature>
<dbReference type="PROSITE" id="PS50835">
    <property type="entry name" value="IG_LIKE"/>
    <property type="match status" value="9"/>
</dbReference>
<feature type="compositionally biased region" description="Basic and acidic residues" evidence="2">
    <location>
        <begin position="1548"/>
        <end position="2596"/>
    </location>
</feature>
<feature type="domain" description="Ig-like" evidence="3">
    <location>
        <begin position="716"/>
        <end position="794"/>
    </location>
</feature>
<dbReference type="InterPro" id="IPR050964">
    <property type="entry name" value="Striated_Muscle_Regulatory"/>
</dbReference>
<name>A0ABP1PRH7_9HEXA</name>
<dbReference type="SUPFAM" id="SSF48726">
    <property type="entry name" value="Immunoglobulin"/>
    <property type="match status" value="10"/>
</dbReference>
<feature type="compositionally biased region" description="Basic and acidic residues" evidence="2">
    <location>
        <begin position="2667"/>
        <end position="2683"/>
    </location>
</feature>
<dbReference type="CDD" id="cd00096">
    <property type="entry name" value="Ig"/>
    <property type="match status" value="1"/>
</dbReference>
<feature type="region of interest" description="Disordered" evidence="2">
    <location>
        <begin position="31"/>
        <end position="91"/>
    </location>
</feature>
<dbReference type="SMART" id="SM00409">
    <property type="entry name" value="IG"/>
    <property type="match status" value="9"/>
</dbReference>
<feature type="compositionally biased region" description="Low complexity" evidence="2">
    <location>
        <begin position="2622"/>
        <end position="2636"/>
    </location>
</feature>
<dbReference type="InterPro" id="IPR013098">
    <property type="entry name" value="Ig_I-set"/>
</dbReference>
<feature type="compositionally biased region" description="Basic and acidic residues" evidence="2">
    <location>
        <begin position="2692"/>
        <end position="2863"/>
    </location>
</feature>
<organism evidence="4 5">
    <name type="scientific">Orchesella dallaii</name>
    <dbReference type="NCBI Taxonomy" id="48710"/>
    <lineage>
        <taxon>Eukaryota</taxon>
        <taxon>Metazoa</taxon>
        <taxon>Ecdysozoa</taxon>
        <taxon>Arthropoda</taxon>
        <taxon>Hexapoda</taxon>
        <taxon>Collembola</taxon>
        <taxon>Entomobryomorpha</taxon>
        <taxon>Entomobryoidea</taxon>
        <taxon>Orchesellidae</taxon>
        <taxon>Orchesellinae</taxon>
        <taxon>Orchesella</taxon>
    </lineage>
</organism>
<feature type="compositionally biased region" description="Low complexity" evidence="2">
    <location>
        <begin position="1404"/>
        <end position="1422"/>
    </location>
</feature>
<dbReference type="SMART" id="SM00408">
    <property type="entry name" value="IGc2"/>
    <property type="match status" value="8"/>
</dbReference>
<feature type="compositionally biased region" description="Basic and acidic residues" evidence="2">
    <location>
        <begin position="1378"/>
        <end position="1389"/>
    </location>
</feature>
<feature type="domain" description="Ig-like" evidence="3">
    <location>
        <begin position="517"/>
        <end position="593"/>
    </location>
</feature>
<dbReference type="InterPro" id="IPR003599">
    <property type="entry name" value="Ig_sub"/>
</dbReference>
<dbReference type="PANTHER" id="PTHR13817">
    <property type="entry name" value="TITIN"/>
    <property type="match status" value="1"/>
</dbReference>
<dbReference type="EMBL" id="CAXLJM020000004">
    <property type="protein sequence ID" value="CAL8070096.1"/>
    <property type="molecule type" value="Genomic_DNA"/>
</dbReference>
<sequence>MGAKCCKTDKQEEERLRRAILLQQTSSTLLDRYASLSPQHPGTRPQSSVSTTQQEYSTRSPTPGIRRTQSTQIPQDYYRPHSSQSDYNFRSSSNTIYPLNISEIRGNESTLPRNLSRSPSAPPRKSRKLTGSSGFFEDFSTSSYQQVSSSSNPPTHESLPLDAPPATPPRRRRKDSSASERSSKRISEVPDLPPTPPVREVSTKRKIKTMTLIERDTAPGFVRNLTDVAVKVGTRTRLLAEINPNTKDQDEVMKVSWFRNDQKITFPTDGTTRIRQTSEGRFHYLDISPVLTDDEGKWICLAENFHGRTSSTCFVKVMVPKSYRPPEFVESLKAVLTEAGTVSLECKVIGTPTPLLKWYKDGVEIKAGDIFALRGDASSLGVYTCEATNCMGSVTSSSRVHMNDQSTSPLPGSIQITSSLLDSRVRVGEKIEFQVQINKQFDETLKVNWYNKSVLIPASERVQQITSSSVCACTINPVEVQDDGEWTCEIVSATNEKVRVTNSCVLSILIPRNYRKPKFLEDLKAILTEEGLVSFECKVCGFPTPILHWYKDGYELKPGDVYQLSGANSLGRYSCVAHNCMGDAESSTELTLEDIQHQLSDDERKQLIAEGIASKRPPKFVKGLKSVEVKIGDPCELQVQLNDPKSTVSWFRDSVCVDTEERYVLRNEGGGVHTLLIQELEFDDQAEWKCTGTNEYGHSVSTAGLKLIIPSTYKKPKFLESLRAVLSEEGTVNLECKVIGVPVPVLKWYKDGVELKAGDIHRIISGADGTCCLGTYTCVAKNCMGEVSSSAALLGFEDKLEKDAQQQKADAQRAAANLTRDPSLSTIMEERTSQMLSVYETPASLVPRSIEEEDRALAGAADISVSIDGKDVSVSLYETPDLTENDAKQIIEMFANEYSEYISEHNVVPLPSLRFVKETSTSGNIVMEAVLIDVTEDPFDTAKSASMGGAVIREDPTEADYDDEFSDSFESPMELSATSDPPERGLRSRTSSLREKRKHSEQSLSRRSSEKKRRSEERAQQQNSAAERGSQAKEDATSVYLSANSDNEMDVKRATPKSEIDAMSERLEALEEFEKLMSQKIAMGELLQPYEVQENIPLSNIETLKMDDEQLRNVPEYSPMVGLDLGVHEQQVLYETYESFGTPQSMKKEMGELGFAQHHEALQQFGADPFSNVGEFEQQLESLKQAEANIFGGERFVGIEMAEMVLEGADTFSDVDSIPATIAMEQMQSSEGVLASDVVEAWEQSVREDVVEEKTAAGIVAARKKKAQLEALESQQTLQGVQMLEAEHSRLLEGAKAQSATVEEKTVRKKHSIGTGQALSMEEYKCEVQTQKKSEQATMQMQMEEEIWVKAEEGQITAGESKELGEKEAGAKQIGDQQIKKSDLKTTEESQKIAQVKVEQLKTSQKAEISIESEEQAQQQEALQGKGARKDSKGGQEGKQVDEVKQKSDTTKKASEEESKVQIDDVKQAGLKKADEAKAEQGEKRRESTTQQDAQQKSKQEEVTQKQPTVAKNAEEENKKVNEAKKADETKKQQAEEVGNKADVATAKVEETKKKQEDEGMKAEDAKQKQLEGEKKQVDAKRKESVDTTQVEDKNKEEEEKKKAEAKKKVDDKQPEAKKTEEDEKKQVDSKKKAEDEKKQTETKEKEEEDSKKKADEEKKQTEAKKKEEETKKQAEKKKKEEEETKKKAEEEKKRADAKVKDEEERKLAEAKKKEEEEKKQAEAKKKEEEEKKKAEAKKKEEEEKKQADAKKKEDEEKKQAEVKKKEEEKKKQAEAKKKEEEEKKQAEAKKKEEEEKKKAEARKKEEEEKKQADAKKKEEEEKKQAEAKKKEEEEKTKAEAKKKEEEEKKKKAEEEKKQAEAKKKEEEEKKQAEAKKKEEEEKKQAEAKKKEEEEKKQAEAKKKEEEEKKKAEAKKKEDEEKKQAESKKKEEEEKKQTEAKKKEEEEKKKKAEEDKKQAEAKKKEEEEKKKTEAKKKEEEEKKQADAKKKEEEEKKKKAEEDTKKKAEEEAKKKAEEEKKKKAEEEAIKAEEEKKKKAEEDKKKKAEEEAKKTEEEKKKKAEEAAKKAEAEKQKKAEEEAKKKAEEEKKKKAEEEANKKVEEEKKKKAEEEANKKVEEEKKKKAEEEAKKKAEEEAKKVEEEKKKKAEEEANKKVEEEKKKKKKAEVEAIKKAEEEAKKSQEEKKKKAEEEAKKAEEEKKKKAEEEAKKAEEEAKKAEEEKKKKSEEEAKKKKEDEEKKKKAEEEKKIADSKKKEEDEKKKAEEAKTKAEEEKKKKAEEEATKKAEAEKKKKAEESKTKAEEEKKKKAEEEAKKKAEEEAMKKAEEEAMKKAEEEKKKKAEEEAKKKAEEEAMKKAEEEKKKKAEEEAKKKAEDEKKKKAEEEAKKKAEDEKKKKAEEEAKKKAEDEKKKKAEEEAKKKAEDEKKKKAEEEAKKKAEDEKKKKAEEEKKLADSKKKEEDEKKKAEEEAKKKAEDEKKAKISEEAKNKADEETKKKVDADAKKAEEEKKATEERKKSDAGKKVEDPKKTETDPKKAEDSKNSEEEKKKEEATKSTDAESKKADGKKQEDSNTKDGQDEGKKAAEPDSKRSSLEDNKLKIKTVKKVNKIELQSLKLDGDIKVQTDAPSTPTTKKPTSPTDKDAQAKQDEATARKDSLTEAAKRKASVTETKKVEEVKLEGKKTAETKGSGTSTPDRKDSIKEPASKTPDRKDSVKEPAAKTPERKDSVKEPATKTPDRKDSTKESTAKTPDRKDSAKESSAKTPDRKDSVKEPAGKTPDRKDSTPSTKTPDRKDSTTAERKDSTPSGKNSERKDSATALKTPDRKDSTTPKAAESKESSTKPADKKDSVKKDAVKKGSVKEETSTEAKVTTTKVSAKDEAPGKESSTGSPEPVISKPPRDKKRDSVKSPEKEQVVRKTQVAETQESSSFVRHTEGISRESRTSEKDNFSKRGGQSQPTSAPEGFTSTVSVRSSTVDNKQDYKSTDRVSTTADRGITTSYDRGTAPTTTGDKRTTFDKTATTYDRGTSSHERLASSSYDRLVTTYELDRASSPSLPRALDALSALDTRPRTPHLHDQADITYKYNKRSHEMQPSYRLSERAKSWDHLPGYSHGQDTYSADRGVVVCGGPTIRPASYIPSITRTLPRDYESHQERSKLRSLEDLSLMEQTHQFSRELRQQQVKAMQRKWKTTDEDSLAELDELPSHECVSPPPAVPPRYKRRNNYQIKVSSEAEDIYGRDIVEKPTFQMPSYFTTPSVGYSYFSMASLSSSGSFASLDEAHRLRRPRFSMKLSNRTTSENTEVVKFACTVFGTPDPTIQWYKNGLPIFSDRQKYVITTNCGVCTLDVHDLDSHDTGEYTCFARNFYGKAASSAILKVESISEHRKTLLPELTHGSVSYDKCIPVNFTTGIMETNFPEVNELVLECQVKGNPKPEIMWMKNGQSIISYGQTTYGRFRADYANIFETGKCRLIIQRPRESDSGVYTCVGRNYDHSAVGRKLHWSDEITKCVNVKGGNTSPKGLGSMIMNPNFEYQSPRFISELEPFKHVHVGREIVLTVEVAGVPNPEVRWFHHKNSIYPIKPTSHVRVVNESPGNHTLYIPETDPFDFGTYTVRVSNKYGMVESSCCITEVVQGINDSPTLSGLSKRKSFDLQNVPPMFTREPRENILLKYGDELVIECEVEGWPQVTVNLYRGCRNVILQPRAYKELNPPVAASSADTHQKVKFTLTNLHCTDFGMYTVEAKNIVGMAKAFVNVKVLDPEGGLRTARSMTPSSRRASPSSSSHYLYSGSTSNLRSLDTFLATTRSISTRSLLHHTTYRPSSSYRKLSCSSHVLAREY</sequence>
<evidence type="ECO:0000313" key="5">
    <source>
        <dbReference type="Proteomes" id="UP001642540"/>
    </source>
</evidence>
<feature type="compositionally biased region" description="Low complexity" evidence="2">
    <location>
        <begin position="140"/>
        <end position="151"/>
    </location>
</feature>
<feature type="region of interest" description="Disordered" evidence="2">
    <location>
        <begin position="1360"/>
        <end position="1389"/>
    </location>
</feature>
<feature type="domain" description="Ig-like" evidence="3">
    <location>
        <begin position="411"/>
        <end position="501"/>
    </location>
</feature>
<feature type="compositionally biased region" description="Basic and acidic residues" evidence="2">
    <location>
        <begin position="2637"/>
        <end position="2660"/>
    </location>
</feature>
<feature type="domain" description="Ig-like" evidence="3">
    <location>
        <begin position="3282"/>
        <end position="3377"/>
    </location>
</feature>
<feature type="compositionally biased region" description="Basic and acidic residues" evidence="2">
    <location>
        <begin position="2929"/>
        <end position="2947"/>
    </location>
</feature>
<feature type="domain" description="Ig-like" evidence="3">
    <location>
        <begin position="3531"/>
        <end position="3624"/>
    </location>
</feature>
<feature type="compositionally biased region" description="Polar residues" evidence="2">
    <location>
        <begin position="2984"/>
        <end position="3006"/>
    </location>
</feature>
<feature type="compositionally biased region" description="Basic and acidic residues" evidence="2">
    <location>
        <begin position="175"/>
        <end position="188"/>
    </location>
</feature>
<feature type="region of interest" description="Disordered" evidence="2">
    <location>
        <begin position="108"/>
        <end position="201"/>
    </location>
</feature>
<keyword evidence="1" id="KW-0677">Repeat</keyword>
<feature type="compositionally biased region" description="Polar residues" evidence="2">
    <location>
        <begin position="36"/>
        <end position="74"/>
    </location>
</feature>
<gene>
    <name evidence="4" type="ORF">ODALV1_LOCUS1071</name>
</gene>
<feature type="compositionally biased region" description="Basic and acidic residues" evidence="2">
    <location>
        <begin position="2895"/>
        <end position="2913"/>
    </location>
</feature>
<evidence type="ECO:0000313" key="4">
    <source>
        <dbReference type="EMBL" id="CAL8070096.1"/>
    </source>
</evidence>
<feature type="region of interest" description="Disordered" evidence="2">
    <location>
        <begin position="1401"/>
        <end position="3012"/>
    </location>
</feature>
<dbReference type="InterPro" id="IPR007110">
    <property type="entry name" value="Ig-like_dom"/>
</dbReference>
<feature type="region of interest" description="Disordered" evidence="2">
    <location>
        <begin position="940"/>
        <end position="1055"/>
    </location>
</feature>
<evidence type="ECO:0000256" key="2">
    <source>
        <dbReference type="SAM" id="MobiDB-lite"/>
    </source>
</evidence>
<evidence type="ECO:0000259" key="3">
    <source>
        <dbReference type="PROSITE" id="PS50835"/>
    </source>
</evidence>
<proteinExistence type="predicted"/>
<keyword evidence="5" id="KW-1185">Reference proteome</keyword>
<feature type="domain" description="Ig-like" evidence="3">
    <location>
        <begin position="618"/>
        <end position="701"/>
    </location>
</feature>
<reference evidence="4 5" key="1">
    <citation type="submission" date="2024-08" db="EMBL/GenBank/DDBJ databases">
        <authorList>
            <person name="Cucini C."/>
            <person name="Frati F."/>
        </authorList>
    </citation>
    <scope>NUCLEOTIDE SEQUENCE [LARGE SCALE GENOMIC DNA]</scope>
</reference>
<dbReference type="PANTHER" id="PTHR13817:SF171">
    <property type="entry name" value="STRETCHIN-MLCK, ISOFORM U"/>
    <property type="match status" value="1"/>
</dbReference>
<feature type="compositionally biased region" description="Basic and acidic residues" evidence="2">
    <location>
        <begin position="1428"/>
        <end position="1488"/>
    </location>
</feature>
<feature type="compositionally biased region" description="Low complexity" evidence="2">
    <location>
        <begin position="3760"/>
        <end position="3782"/>
    </location>
</feature>